<dbReference type="InterPro" id="IPR000719">
    <property type="entry name" value="Prot_kinase_dom"/>
</dbReference>
<keyword evidence="3" id="KW-0808">Transferase</keyword>
<feature type="domain" description="Protein kinase" evidence="10">
    <location>
        <begin position="14"/>
        <end position="270"/>
    </location>
</feature>
<evidence type="ECO:0000256" key="5">
    <source>
        <dbReference type="ARBA" id="ARBA00022777"/>
    </source>
</evidence>
<feature type="compositionally biased region" description="Pro residues" evidence="8">
    <location>
        <begin position="338"/>
        <end position="359"/>
    </location>
</feature>
<keyword evidence="2" id="KW-0723">Serine/threonine-protein kinase</keyword>
<keyword evidence="12" id="KW-1185">Reference proteome</keyword>
<evidence type="ECO:0000259" key="10">
    <source>
        <dbReference type="PROSITE" id="PS50011"/>
    </source>
</evidence>
<dbReference type="EMBL" id="BAAAME010000010">
    <property type="protein sequence ID" value="GAA1752946.1"/>
    <property type="molecule type" value="Genomic_DNA"/>
</dbReference>
<dbReference type="SMART" id="SM00220">
    <property type="entry name" value="S_TKc"/>
    <property type="match status" value="1"/>
</dbReference>
<keyword evidence="6 7" id="KW-0067">ATP-binding</keyword>
<evidence type="ECO:0000256" key="3">
    <source>
        <dbReference type="ARBA" id="ARBA00022679"/>
    </source>
</evidence>
<dbReference type="PANTHER" id="PTHR43289">
    <property type="entry name" value="MITOGEN-ACTIVATED PROTEIN KINASE KINASE KINASE 20-RELATED"/>
    <property type="match status" value="1"/>
</dbReference>
<evidence type="ECO:0000313" key="12">
    <source>
        <dbReference type="Proteomes" id="UP001501057"/>
    </source>
</evidence>
<dbReference type="Gene3D" id="1.10.510.10">
    <property type="entry name" value="Transferase(Phosphotransferase) domain 1"/>
    <property type="match status" value="1"/>
</dbReference>
<evidence type="ECO:0000256" key="9">
    <source>
        <dbReference type="SAM" id="Phobius"/>
    </source>
</evidence>
<reference evidence="11 12" key="1">
    <citation type="journal article" date="2019" name="Int. J. Syst. Evol. Microbiol.">
        <title>The Global Catalogue of Microorganisms (GCM) 10K type strain sequencing project: providing services to taxonomists for standard genome sequencing and annotation.</title>
        <authorList>
            <consortium name="The Broad Institute Genomics Platform"/>
            <consortium name="The Broad Institute Genome Sequencing Center for Infectious Disease"/>
            <person name="Wu L."/>
            <person name="Ma J."/>
        </authorList>
    </citation>
    <scope>NUCLEOTIDE SEQUENCE [LARGE SCALE GENOMIC DNA]</scope>
    <source>
        <strain evidence="11 12">JCM 13518</strain>
    </source>
</reference>
<feature type="region of interest" description="Disordered" evidence="8">
    <location>
        <begin position="440"/>
        <end position="474"/>
    </location>
</feature>
<feature type="compositionally biased region" description="Low complexity" evidence="8">
    <location>
        <begin position="389"/>
        <end position="407"/>
    </location>
</feature>
<evidence type="ECO:0000256" key="1">
    <source>
        <dbReference type="ARBA" id="ARBA00012513"/>
    </source>
</evidence>
<feature type="binding site" evidence="7">
    <location>
        <position position="42"/>
    </location>
    <ligand>
        <name>ATP</name>
        <dbReference type="ChEBI" id="CHEBI:30616"/>
    </ligand>
</feature>
<keyword evidence="9" id="KW-1133">Transmembrane helix</keyword>
<evidence type="ECO:0000256" key="4">
    <source>
        <dbReference type="ARBA" id="ARBA00022741"/>
    </source>
</evidence>
<dbReference type="Pfam" id="PF00069">
    <property type="entry name" value="Pkinase"/>
    <property type="match status" value="1"/>
</dbReference>
<dbReference type="Proteomes" id="UP001501057">
    <property type="component" value="Unassembled WGS sequence"/>
</dbReference>
<sequence>MTRLRSNPPALNGFTFVDHIGEGGFADVFLYRDALNRQVAVKVLLESAVQAAERDVFHAEANLMAQLSDHPSIVSIFQAGVSNDGRPYLVMEYCPAPNLAARYRAERFSVPDALEIGVRLGSAVETAHRAGILHRDIKPHNILTSAYGAPMLTDFGIAATTHDIGPGSTGVSVPWSPPEAFWDNPPADVRSDVWSLGATLYTLLAGRSPFEVPGGANDNATLMTRIERQQPARINRGDVPDSLMSILAMAMSKDVASRQPSALALASALYDVQLELGLPPTRIEVLDASAAPGPKEDEDRTRVRPVSVIDPQERADGTRLRPVVVEGIDDRTHVRPVPAGPPSPGPAPAPPGHVAPPAPARAVSAPAPAPSPMAPAPRPAAPAAPAPLPAVGFGPAAPAPATTTAPAEPERRRRSPWVWIGGLVVLLVIAGLVTTALLNGTSSSRDQTDDLDDPQRQDPTDVIGDAPQAPVELTGTVDGGLVTFTWVNPDPEEGDTYVWMRAGDGQLNTANEVTEPTLSIRGTEGQTTCIVVMVKRADGRTSPADESAPVCAV</sequence>
<feature type="compositionally biased region" description="Pro residues" evidence="8">
    <location>
        <begin position="367"/>
        <end position="388"/>
    </location>
</feature>
<protein>
    <recommendedName>
        <fullName evidence="1">non-specific serine/threonine protein kinase</fullName>
        <ecNumber evidence="1">2.7.11.1</ecNumber>
    </recommendedName>
</protein>
<dbReference type="InterPro" id="IPR008271">
    <property type="entry name" value="Ser/Thr_kinase_AS"/>
</dbReference>
<feature type="transmembrane region" description="Helical" evidence="9">
    <location>
        <begin position="417"/>
        <end position="438"/>
    </location>
</feature>
<dbReference type="RefSeq" id="WP_344204067.1">
    <property type="nucleotide sequence ID" value="NZ_BAAAME010000010.1"/>
</dbReference>
<evidence type="ECO:0000256" key="7">
    <source>
        <dbReference type="PROSITE-ProRule" id="PRU10141"/>
    </source>
</evidence>
<dbReference type="InterPro" id="IPR011009">
    <property type="entry name" value="Kinase-like_dom_sf"/>
</dbReference>
<keyword evidence="4 7" id="KW-0547">Nucleotide-binding</keyword>
<dbReference type="InterPro" id="IPR017441">
    <property type="entry name" value="Protein_kinase_ATP_BS"/>
</dbReference>
<evidence type="ECO:0000313" key="11">
    <source>
        <dbReference type="EMBL" id="GAA1752946.1"/>
    </source>
</evidence>
<dbReference type="CDD" id="cd14014">
    <property type="entry name" value="STKc_PknB_like"/>
    <property type="match status" value="1"/>
</dbReference>
<name>A0ABN2KCG0_9ACTN</name>
<organism evidence="11 12">
    <name type="scientific">Aeromicrobium alkaliterrae</name>
    <dbReference type="NCBI Taxonomy" id="302168"/>
    <lineage>
        <taxon>Bacteria</taxon>
        <taxon>Bacillati</taxon>
        <taxon>Actinomycetota</taxon>
        <taxon>Actinomycetes</taxon>
        <taxon>Propionibacteriales</taxon>
        <taxon>Nocardioidaceae</taxon>
        <taxon>Aeromicrobium</taxon>
    </lineage>
</organism>
<keyword evidence="5" id="KW-0418">Kinase</keyword>
<comment type="caution">
    <text evidence="11">The sequence shown here is derived from an EMBL/GenBank/DDBJ whole genome shotgun (WGS) entry which is preliminary data.</text>
</comment>
<dbReference type="PANTHER" id="PTHR43289:SF6">
    <property type="entry name" value="SERINE_THREONINE-PROTEIN KINASE NEKL-3"/>
    <property type="match status" value="1"/>
</dbReference>
<accession>A0ABN2KCG0</accession>
<feature type="region of interest" description="Disordered" evidence="8">
    <location>
        <begin position="289"/>
        <end position="412"/>
    </location>
</feature>
<evidence type="ECO:0000256" key="2">
    <source>
        <dbReference type="ARBA" id="ARBA00022527"/>
    </source>
</evidence>
<keyword evidence="9" id="KW-0812">Transmembrane</keyword>
<dbReference type="PROSITE" id="PS00108">
    <property type="entry name" value="PROTEIN_KINASE_ST"/>
    <property type="match status" value="1"/>
</dbReference>
<evidence type="ECO:0000256" key="8">
    <source>
        <dbReference type="SAM" id="MobiDB-lite"/>
    </source>
</evidence>
<proteinExistence type="predicted"/>
<dbReference type="EC" id="2.7.11.1" evidence="1"/>
<dbReference type="SUPFAM" id="SSF56112">
    <property type="entry name" value="Protein kinase-like (PK-like)"/>
    <property type="match status" value="1"/>
</dbReference>
<gene>
    <name evidence="11" type="ORF">GCM10009710_35770</name>
</gene>
<keyword evidence="9" id="KW-0472">Membrane</keyword>
<dbReference type="PROSITE" id="PS50011">
    <property type="entry name" value="PROTEIN_KINASE_DOM"/>
    <property type="match status" value="1"/>
</dbReference>
<evidence type="ECO:0000256" key="6">
    <source>
        <dbReference type="ARBA" id="ARBA00022840"/>
    </source>
</evidence>
<dbReference type="PROSITE" id="PS00107">
    <property type="entry name" value="PROTEIN_KINASE_ATP"/>
    <property type="match status" value="1"/>
</dbReference>